<proteinExistence type="predicted"/>
<keyword evidence="2" id="KW-1185">Reference proteome</keyword>
<dbReference type="STRING" id="758803.SAMN05421803_117103"/>
<organism evidence="1 2">
    <name type="scientific">Nocardiopsis flavescens</name>
    <dbReference type="NCBI Taxonomy" id="758803"/>
    <lineage>
        <taxon>Bacteria</taxon>
        <taxon>Bacillati</taxon>
        <taxon>Actinomycetota</taxon>
        <taxon>Actinomycetes</taxon>
        <taxon>Streptosporangiales</taxon>
        <taxon>Nocardiopsidaceae</taxon>
        <taxon>Nocardiopsis</taxon>
    </lineage>
</organism>
<dbReference type="OrthoDB" id="3429299at2"/>
<reference evidence="1 2" key="1">
    <citation type="submission" date="2016-11" db="EMBL/GenBank/DDBJ databases">
        <authorList>
            <person name="Jaros S."/>
            <person name="Januszkiewicz K."/>
            <person name="Wedrychowicz H."/>
        </authorList>
    </citation>
    <scope>NUCLEOTIDE SEQUENCE [LARGE SCALE GENOMIC DNA]</scope>
    <source>
        <strain evidence="1 2">CGMCC 4.5723</strain>
    </source>
</reference>
<gene>
    <name evidence="1" type="ORF">SAMN05421803_117103</name>
</gene>
<evidence type="ECO:0000313" key="1">
    <source>
        <dbReference type="EMBL" id="SHK31701.1"/>
    </source>
</evidence>
<dbReference type="Proteomes" id="UP000184452">
    <property type="component" value="Unassembled WGS sequence"/>
</dbReference>
<evidence type="ECO:0000313" key="2">
    <source>
        <dbReference type="Proteomes" id="UP000184452"/>
    </source>
</evidence>
<dbReference type="EMBL" id="FQZK01000017">
    <property type="protein sequence ID" value="SHK31701.1"/>
    <property type="molecule type" value="Genomic_DNA"/>
</dbReference>
<dbReference type="AlphaFoldDB" id="A0A1M6RGT9"/>
<name>A0A1M6RGT9_9ACTN</name>
<sequence length="119" mass="12527">MTEVRTLPAPIVPHGWGDIDTSVDNEVPELLSEDQLDRYVATVAELLRACGLTVDLDSSDPGNLEVYGAGSTMSLEVDIRDDRSAEWSISGGDELDPGTKALAMAAALARLLAPGDTDG</sequence>
<accession>A0A1M6RGT9</accession>
<protein>
    <submittedName>
        <fullName evidence="1">Uncharacterized protein</fullName>
    </submittedName>
</protein>